<keyword evidence="4 6" id="KW-1133">Transmembrane helix</keyword>
<proteinExistence type="predicted"/>
<reference evidence="7 8" key="1">
    <citation type="submission" date="2020-12" db="EMBL/GenBank/DDBJ databases">
        <title>WGS of Thermoactinomyces spp.</title>
        <authorList>
            <person name="Cheng K."/>
        </authorList>
    </citation>
    <scope>NUCLEOTIDE SEQUENCE [LARGE SCALE GENOMIC DNA]</scope>
    <source>
        <strain evidence="8">CICC 10671\DSM 43846</strain>
    </source>
</reference>
<dbReference type="Proteomes" id="UP000633619">
    <property type="component" value="Unassembled WGS sequence"/>
</dbReference>
<keyword evidence="5 6" id="KW-0472">Membrane</keyword>
<organism evidence="7 8">
    <name type="scientific">Thermoactinomyces intermedius</name>
    <dbReference type="NCBI Taxonomy" id="2024"/>
    <lineage>
        <taxon>Bacteria</taxon>
        <taxon>Bacillati</taxon>
        <taxon>Bacillota</taxon>
        <taxon>Bacilli</taxon>
        <taxon>Bacillales</taxon>
        <taxon>Thermoactinomycetaceae</taxon>
        <taxon>Thermoactinomyces</taxon>
    </lineage>
</organism>
<feature type="transmembrane region" description="Helical" evidence="6">
    <location>
        <begin position="6"/>
        <end position="25"/>
    </location>
</feature>
<dbReference type="PANTHER" id="PTHR30249:SF17">
    <property type="entry name" value="HOLIN-LIKE PROTEIN CIDB"/>
    <property type="match status" value="1"/>
</dbReference>
<comment type="subcellular location">
    <subcellularLocation>
        <location evidence="1">Cell membrane</location>
        <topology evidence="1">Multi-pass membrane protein</topology>
    </subcellularLocation>
</comment>
<gene>
    <name evidence="7" type="ORF">I8U20_07875</name>
</gene>
<dbReference type="AlphaFoldDB" id="A0A8I1A431"/>
<dbReference type="RefSeq" id="WP_181731538.1">
    <property type="nucleotide sequence ID" value="NZ_JACEIR010000002.1"/>
</dbReference>
<evidence type="ECO:0000256" key="3">
    <source>
        <dbReference type="ARBA" id="ARBA00022692"/>
    </source>
</evidence>
<evidence type="ECO:0000256" key="2">
    <source>
        <dbReference type="ARBA" id="ARBA00022475"/>
    </source>
</evidence>
<accession>A0A8I1A431</accession>
<keyword evidence="3 6" id="KW-0812">Transmembrane</keyword>
<feature type="transmembrane region" description="Helical" evidence="6">
    <location>
        <begin position="207"/>
        <end position="228"/>
    </location>
</feature>
<protein>
    <submittedName>
        <fullName evidence="7">LrgB family protein</fullName>
    </submittedName>
</protein>
<feature type="transmembrane region" description="Helical" evidence="6">
    <location>
        <begin position="32"/>
        <end position="54"/>
    </location>
</feature>
<feature type="transmembrane region" description="Helical" evidence="6">
    <location>
        <begin position="145"/>
        <end position="167"/>
    </location>
</feature>
<evidence type="ECO:0000313" key="7">
    <source>
        <dbReference type="EMBL" id="MBH8595247.1"/>
    </source>
</evidence>
<name>A0A8I1A431_THEIN</name>
<dbReference type="GO" id="GO:0005886">
    <property type="term" value="C:plasma membrane"/>
    <property type="evidence" value="ECO:0007669"/>
    <property type="project" value="UniProtKB-SubCell"/>
</dbReference>
<comment type="caution">
    <text evidence="7">The sequence shown here is derived from an EMBL/GenBank/DDBJ whole genome shotgun (WGS) entry which is preliminary data.</text>
</comment>
<feature type="transmembrane region" description="Helical" evidence="6">
    <location>
        <begin position="89"/>
        <end position="112"/>
    </location>
</feature>
<evidence type="ECO:0000313" key="8">
    <source>
        <dbReference type="Proteomes" id="UP000633619"/>
    </source>
</evidence>
<dbReference type="EMBL" id="JAECVW010000003">
    <property type="protein sequence ID" value="MBH8595247.1"/>
    <property type="molecule type" value="Genomic_DNA"/>
</dbReference>
<evidence type="ECO:0000256" key="5">
    <source>
        <dbReference type="ARBA" id="ARBA00023136"/>
    </source>
</evidence>
<sequence length="229" mass="24583">MNEWISGGISVGVTLAVFIAMKRLYKRFPSPFLLPLLTSAAVLISFLLLFHIPYDAYMTGGRWLDGFLGPAVVAMAVPLYRHRQIVKRYLAPILISVISGCFTAVLSGYFLAEAFGVNRRLLYTLLPKSVTTPVAMDLAELLGGIPSLAALFVIVAGLVGAVSGPYLMKWCKITHYLGKGIGLGSASHAIGTSKALEIGDKEGTASLVAMTLCAILTSVLIPLLLWFLH</sequence>
<evidence type="ECO:0000256" key="4">
    <source>
        <dbReference type="ARBA" id="ARBA00022989"/>
    </source>
</evidence>
<keyword evidence="8" id="KW-1185">Reference proteome</keyword>
<keyword evidence="2" id="KW-1003">Cell membrane</keyword>
<evidence type="ECO:0000256" key="6">
    <source>
        <dbReference type="SAM" id="Phobius"/>
    </source>
</evidence>
<dbReference type="PANTHER" id="PTHR30249">
    <property type="entry name" value="PUTATIVE SEROTONIN TRANSPORTER"/>
    <property type="match status" value="1"/>
</dbReference>
<dbReference type="InterPro" id="IPR007300">
    <property type="entry name" value="CidB/LrgB"/>
</dbReference>
<evidence type="ECO:0000256" key="1">
    <source>
        <dbReference type="ARBA" id="ARBA00004651"/>
    </source>
</evidence>
<dbReference type="Pfam" id="PF04172">
    <property type="entry name" value="LrgB"/>
    <property type="match status" value="1"/>
</dbReference>
<feature type="transmembrane region" description="Helical" evidence="6">
    <location>
        <begin position="60"/>
        <end position="80"/>
    </location>
</feature>